<dbReference type="InterPro" id="IPR045644">
    <property type="entry name" value="DUF6404"/>
</dbReference>
<evidence type="ECO:0000256" key="1">
    <source>
        <dbReference type="SAM" id="Phobius"/>
    </source>
</evidence>
<proteinExistence type="predicted"/>
<dbReference type="AlphaFoldDB" id="A0A4Q5KIK6"/>
<comment type="caution">
    <text evidence="2">The sequence shown here is derived from an EMBL/GenBank/DDBJ whole genome shotgun (WGS) entry which is preliminary data.</text>
</comment>
<feature type="transmembrane region" description="Helical" evidence="1">
    <location>
        <begin position="73"/>
        <end position="94"/>
    </location>
</feature>
<reference evidence="2 3" key="1">
    <citation type="submission" date="2019-02" db="EMBL/GenBank/DDBJ databases">
        <title>Genome sequences of Aliivibrio finisterrensis strains from farmed Atlantic salmon.</title>
        <authorList>
            <person name="Bowman J.P."/>
        </authorList>
    </citation>
    <scope>NUCLEOTIDE SEQUENCE [LARGE SCALE GENOMIC DNA]</scope>
    <source>
        <strain evidence="2 3">A46</strain>
    </source>
</reference>
<dbReference type="Proteomes" id="UP000294063">
    <property type="component" value="Unassembled WGS sequence"/>
</dbReference>
<evidence type="ECO:0000313" key="3">
    <source>
        <dbReference type="Proteomes" id="UP000294063"/>
    </source>
</evidence>
<gene>
    <name evidence="2" type="ORF">ERW57_19440</name>
</gene>
<name>A0A4Q5KIK6_9GAMM</name>
<dbReference type="EMBL" id="SEZK01000113">
    <property type="protein sequence ID" value="RYU46055.1"/>
    <property type="molecule type" value="Genomic_DNA"/>
</dbReference>
<evidence type="ECO:0000313" key="2">
    <source>
        <dbReference type="EMBL" id="RYU46055.1"/>
    </source>
</evidence>
<protein>
    <submittedName>
        <fullName evidence="2">Uncharacterized protein</fullName>
    </submittedName>
</protein>
<accession>A0A4Q5KIK6</accession>
<sequence length="118" mass="14304">MEKFEFIQLYLKEKGVRAQLTKPFIFSLSKLTKKNLKPQVFELPLKLFFLQAVFGSITWGLLMWLFFWPFYDITIYQLYGALFYGVTTGFILAFEVKRTQKRLDLNNWEQWLEEKHFN</sequence>
<keyword evidence="1" id="KW-0472">Membrane</keyword>
<keyword evidence="1" id="KW-0812">Transmembrane</keyword>
<organism evidence="2 3">
    <name type="scientific">Aliivibrio finisterrensis</name>
    <dbReference type="NCBI Taxonomy" id="511998"/>
    <lineage>
        <taxon>Bacteria</taxon>
        <taxon>Pseudomonadati</taxon>
        <taxon>Pseudomonadota</taxon>
        <taxon>Gammaproteobacteria</taxon>
        <taxon>Vibrionales</taxon>
        <taxon>Vibrionaceae</taxon>
        <taxon>Aliivibrio</taxon>
    </lineage>
</organism>
<feature type="transmembrane region" description="Helical" evidence="1">
    <location>
        <begin position="47"/>
        <end position="67"/>
    </location>
</feature>
<dbReference type="RefSeq" id="WP_130049491.1">
    <property type="nucleotide sequence ID" value="NZ_SEZK01000113.1"/>
</dbReference>
<dbReference type="Pfam" id="PF19942">
    <property type="entry name" value="DUF6404"/>
    <property type="match status" value="1"/>
</dbReference>
<keyword evidence="1" id="KW-1133">Transmembrane helix</keyword>